<dbReference type="SUPFAM" id="SSF53067">
    <property type="entry name" value="Actin-like ATPase domain"/>
    <property type="match status" value="1"/>
</dbReference>
<dbReference type="InParanoid" id="A0A2H3DEK6"/>
<evidence type="ECO:0000259" key="4">
    <source>
        <dbReference type="Pfam" id="PF20906"/>
    </source>
</evidence>
<evidence type="ECO:0000313" key="6">
    <source>
        <dbReference type="Proteomes" id="UP000217790"/>
    </source>
</evidence>
<feature type="domain" description="Hydantoinase A/oxoprolinase" evidence="1">
    <location>
        <begin position="303"/>
        <end position="483"/>
    </location>
</feature>
<dbReference type="SUPFAM" id="SSF160991">
    <property type="entry name" value="CV3147-like"/>
    <property type="match status" value="1"/>
</dbReference>
<accession>A0A2H3DEK6</accession>
<dbReference type="InterPro" id="IPR024071">
    <property type="entry name" value="S-Me-THD_C_sf"/>
</dbReference>
<dbReference type="Pfam" id="PF06032">
    <property type="entry name" value="S-Me-THD_N"/>
    <property type="match status" value="1"/>
</dbReference>
<proteinExistence type="predicted"/>
<dbReference type="InterPro" id="IPR045079">
    <property type="entry name" value="Oxoprolinase-like"/>
</dbReference>
<dbReference type="OrthoDB" id="5404895at2759"/>
<dbReference type="Pfam" id="PF20906">
    <property type="entry name" value="S-Me-THD_C"/>
    <property type="match status" value="1"/>
</dbReference>
<dbReference type="InterPro" id="IPR002821">
    <property type="entry name" value="Hydantoinase_A"/>
</dbReference>
<evidence type="ECO:0000259" key="2">
    <source>
        <dbReference type="Pfam" id="PF05378"/>
    </source>
</evidence>
<sequence>MFAVTPEESQSNKTGTSLERGFCFCAVAYQSDLVQSFRFLQQVWVIIICSFFKPGTGVDARFIPFGHRQNRTATTAKHFLFLTTTAPRTNAAFGAAPGNRHPLRLGTNTDSVIVDISKTHDPETRGIVASFKHATTLDVTDGIEAAVRKVLTDGNIDPQGGKVLSLTIGTTHFINAVVQSDARRLQKVAVVRLAAPYTAEVPPFIDFPENLKKLMNGHYAIIKGGLQIDGRLINDIVEAEIVEQAVQIKAKGLKNVVVIGVFSPLDVSGSNEYKVRDILAKELGPAVNIICSRDVGQVGFLERENASILNATITSFAQHTIRGFERAMKRLGLTCPLYITQNDGTLTTAADAARLPIRTFSSGATNSMRGASYLAGIDLKSKEETGKGMLVVDVGGTTTDVGMLLPSGFPRQAAAFIEVGGVRTNFSMPDISSIGLGGGSRVRAEDTKVTVGPDSVGLYLTQDAKVFGGDILTVTDIAVRAGKKDIGDASLVSAVSDELVVKAQYAMKRLLESVVDRMKTSPEDCTLLLVGGGSIIVPPALAGVKEIILPPFHSVANAVGAAIAIVSGEIDIIEILQGKSLPDTLERIKAEAMAKAVEAGADPQTTRIAEVNVLPVQYVTNQATRIIVKAIGELRTLEEGKVIIPSKSEDGQVGLPEEDEVETTQEVLAEGAEVVEEIDYEYYKPTIVGNEWIVTETDLFFIMEGCGVLGTGGGGSPYPSYLIARQILRDGGCIRVVDHSSLPDTAYVVRGGMMGSPSVGSERLGDAKQILTAGKELAHHCGISEYAATLCDEIGGGNGMQSLILSHYYNVPALDGDLMGRAYPNLHQTIPSVYNLSNALTPCALHDGDGNVVIMSRAKDNYAVEAFMRTVTTEMGSSAALVPAPMTVAETRDYGVRRTLSQAWGIGRAIAMCRQKNDLKSVPDEILELQNGKLLFIGKIVDVSREVRAGFTWGEVKIARLGEDELEDSSASTLSMDHGPDDHMIIPFQNENLVAYIEKPDGMRSVAAIVPDLISVLDSQSGSHLGTQMYSYGLRVTVIVMAGSPLWQSEKGLKSGGPAAFGFDHRYFPVGEYKTPMSVIEEYKR</sequence>
<dbReference type="InterPro" id="IPR010318">
    <property type="entry name" value="S-Me-THD_N"/>
</dbReference>
<dbReference type="GO" id="GO:0016787">
    <property type="term" value="F:hydrolase activity"/>
    <property type="evidence" value="ECO:0007669"/>
    <property type="project" value="InterPro"/>
</dbReference>
<dbReference type="AlphaFoldDB" id="A0A2H3DEK6"/>
<feature type="domain" description="Hydantoinase/oxoprolinase N-terminal" evidence="2">
    <location>
        <begin position="106"/>
        <end position="282"/>
    </location>
</feature>
<dbReference type="InterPro" id="IPR008040">
    <property type="entry name" value="Hydant_A_N"/>
</dbReference>
<dbReference type="EMBL" id="KZ293682">
    <property type="protein sequence ID" value="PBK86693.1"/>
    <property type="molecule type" value="Genomic_DNA"/>
</dbReference>
<keyword evidence="6" id="KW-1185">Reference proteome</keyword>
<dbReference type="PANTHER" id="PTHR11365:SF10">
    <property type="entry name" value="HYDANTOINASE_OXOPROLINASE"/>
    <property type="match status" value="1"/>
</dbReference>
<dbReference type="Pfam" id="PF01968">
    <property type="entry name" value="Hydantoinase_A"/>
    <property type="match status" value="1"/>
</dbReference>
<protein>
    <submittedName>
        <fullName evidence="5">Hydantoinase/oxoprolinase</fullName>
    </submittedName>
</protein>
<dbReference type="STRING" id="47427.A0A2H3DEK6"/>
<dbReference type="Gene3D" id="2.40.390.10">
    <property type="entry name" value="CV3147-like"/>
    <property type="match status" value="1"/>
</dbReference>
<feature type="domain" description="S-Me-THD-like C-terminal" evidence="4">
    <location>
        <begin position="860"/>
        <end position="1070"/>
    </location>
</feature>
<gene>
    <name evidence="5" type="ORF">ARMGADRAFT_1066381</name>
</gene>
<dbReference type="OMA" id="VRKGFTW"/>
<dbReference type="Proteomes" id="UP000217790">
    <property type="component" value="Unassembled WGS sequence"/>
</dbReference>
<dbReference type="Gene3D" id="3.40.1610.10">
    <property type="entry name" value="CV3147-like domain"/>
    <property type="match status" value="1"/>
</dbReference>
<dbReference type="InterPro" id="IPR048350">
    <property type="entry name" value="S-Me-THD-like_C"/>
</dbReference>
<reference evidence="6" key="1">
    <citation type="journal article" date="2017" name="Nat. Ecol. Evol.">
        <title>Genome expansion and lineage-specific genetic innovations in the forest pathogenic fungi Armillaria.</title>
        <authorList>
            <person name="Sipos G."/>
            <person name="Prasanna A.N."/>
            <person name="Walter M.C."/>
            <person name="O'Connor E."/>
            <person name="Balint B."/>
            <person name="Krizsan K."/>
            <person name="Kiss B."/>
            <person name="Hess J."/>
            <person name="Varga T."/>
            <person name="Slot J."/>
            <person name="Riley R."/>
            <person name="Boka B."/>
            <person name="Rigling D."/>
            <person name="Barry K."/>
            <person name="Lee J."/>
            <person name="Mihaltcheva S."/>
            <person name="LaButti K."/>
            <person name="Lipzen A."/>
            <person name="Waldron R."/>
            <person name="Moloney N.M."/>
            <person name="Sperisen C."/>
            <person name="Kredics L."/>
            <person name="Vagvoelgyi C."/>
            <person name="Patrignani A."/>
            <person name="Fitzpatrick D."/>
            <person name="Nagy I."/>
            <person name="Doyle S."/>
            <person name="Anderson J.B."/>
            <person name="Grigoriev I.V."/>
            <person name="Gueldener U."/>
            <person name="Muensterkoetter M."/>
            <person name="Nagy L.G."/>
        </authorList>
    </citation>
    <scope>NUCLEOTIDE SEQUENCE [LARGE SCALE GENOMIC DNA]</scope>
    <source>
        <strain evidence="6">Ar21-2</strain>
    </source>
</reference>
<dbReference type="PANTHER" id="PTHR11365">
    <property type="entry name" value="5-OXOPROLINASE RELATED"/>
    <property type="match status" value="1"/>
</dbReference>
<evidence type="ECO:0000313" key="5">
    <source>
        <dbReference type="EMBL" id="PBK86693.1"/>
    </source>
</evidence>
<dbReference type="Pfam" id="PF05378">
    <property type="entry name" value="Hydant_A_N"/>
    <property type="match status" value="1"/>
</dbReference>
<name>A0A2H3DEK6_ARMGA</name>
<organism evidence="5 6">
    <name type="scientific">Armillaria gallica</name>
    <name type="common">Bulbous honey fungus</name>
    <name type="synonym">Armillaria bulbosa</name>
    <dbReference type="NCBI Taxonomy" id="47427"/>
    <lineage>
        <taxon>Eukaryota</taxon>
        <taxon>Fungi</taxon>
        <taxon>Dikarya</taxon>
        <taxon>Basidiomycota</taxon>
        <taxon>Agaricomycotina</taxon>
        <taxon>Agaricomycetes</taxon>
        <taxon>Agaricomycetidae</taxon>
        <taxon>Agaricales</taxon>
        <taxon>Marasmiineae</taxon>
        <taxon>Physalacriaceae</taxon>
        <taxon>Armillaria</taxon>
    </lineage>
</organism>
<evidence type="ECO:0000259" key="3">
    <source>
        <dbReference type="Pfam" id="PF06032"/>
    </source>
</evidence>
<dbReference type="InterPro" id="IPR027479">
    <property type="entry name" value="S-Me-THD_N_sf"/>
</dbReference>
<evidence type="ECO:0000259" key="1">
    <source>
        <dbReference type="Pfam" id="PF01968"/>
    </source>
</evidence>
<dbReference type="InterPro" id="IPR043129">
    <property type="entry name" value="ATPase_NBD"/>
</dbReference>
<feature type="domain" description="S-Me-THD N-terminal" evidence="3">
    <location>
        <begin position="697"/>
        <end position="856"/>
    </location>
</feature>
<dbReference type="FunFam" id="3.40.1610.10:FF:000001">
    <property type="entry name" value="Hydantoinase, putative"/>
    <property type="match status" value="1"/>
</dbReference>